<protein>
    <submittedName>
        <fullName evidence="1">Uncharacterized protein</fullName>
    </submittedName>
</protein>
<accession>A0ABY1WU69</accession>
<gene>
    <name evidence="1" type="ORF">EXY25_03425</name>
</gene>
<name>A0ABY1WU69_9GAMM</name>
<dbReference type="RefSeq" id="WP_130565716.1">
    <property type="nucleotide sequence ID" value="NZ_SHLY01000001.1"/>
</dbReference>
<evidence type="ECO:0000313" key="1">
    <source>
        <dbReference type="EMBL" id="TAA48296.1"/>
    </source>
</evidence>
<dbReference type="EMBL" id="SHLY01000001">
    <property type="protein sequence ID" value="TAA48296.1"/>
    <property type="molecule type" value="Genomic_DNA"/>
</dbReference>
<reference evidence="2" key="1">
    <citation type="submission" date="2019-02" db="EMBL/GenBank/DDBJ databases">
        <title>Draft genome sequence of Muricauda sp. 176CP4-71.</title>
        <authorList>
            <person name="Park J.-S."/>
        </authorList>
    </citation>
    <scope>NUCLEOTIDE SEQUENCE [LARGE SCALE GENOMIC DNA]</scope>
    <source>
        <strain evidence="2">176GS2-150</strain>
    </source>
</reference>
<dbReference type="Proteomes" id="UP000292544">
    <property type="component" value="Unassembled WGS sequence"/>
</dbReference>
<organism evidence="1 2">
    <name type="scientific">Corallincola spongiicola</name>
    <dbReference type="NCBI Taxonomy" id="2520508"/>
    <lineage>
        <taxon>Bacteria</taxon>
        <taxon>Pseudomonadati</taxon>
        <taxon>Pseudomonadota</taxon>
        <taxon>Gammaproteobacteria</taxon>
        <taxon>Alteromonadales</taxon>
        <taxon>Psychromonadaceae</taxon>
        <taxon>Corallincola</taxon>
    </lineage>
</organism>
<proteinExistence type="predicted"/>
<evidence type="ECO:0000313" key="2">
    <source>
        <dbReference type="Proteomes" id="UP000292544"/>
    </source>
</evidence>
<keyword evidence="2" id="KW-1185">Reference proteome</keyword>
<sequence>MEGNTYPARWKKQGDKFLVYLDDDKSVKGSDIDFETACEELCLEICDRYADGEAILNLLREPPQPSGVSKYANPALVKLSWNEAAEGQKWQDGLFEGGYCEACRGGIGKRTSKSLTAENFPRGNIGDFNQIMFSPLLLSEDLLNLFTDSERGSFGLIEVISTKKRKKRFFEVNGEANLKQVGVKGGKYNSLASWECQSCGHKSFSCSHPDMPDNYKYSDFCSKSDLPSDLSKAFVIEDNVGRKMICLSLKQWKLINNHKNVKGVTADRLYVLPDDQVERNPSVRIEANAN</sequence>
<comment type="caution">
    <text evidence="1">The sequence shown here is derived from an EMBL/GenBank/DDBJ whole genome shotgun (WGS) entry which is preliminary data.</text>
</comment>